<dbReference type="Proteomes" id="UP000829720">
    <property type="component" value="Unassembled WGS sequence"/>
</dbReference>
<comment type="caution">
    <text evidence="1">The sequence shown here is derived from an EMBL/GenBank/DDBJ whole genome shotgun (WGS) entry which is preliminary data.</text>
</comment>
<organism evidence="1 2">
    <name type="scientific">Albula goreensis</name>
    <dbReference type="NCBI Taxonomy" id="1534307"/>
    <lineage>
        <taxon>Eukaryota</taxon>
        <taxon>Metazoa</taxon>
        <taxon>Chordata</taxon>
        <taxon>Craniata</taxon>
        <taxon>Vertebrata</taxon>
        <taxon>Euteleostomi</taxon>
        <taxon>Actinopterygii</taxon>
        <taxon>Neopterygii</taxon>
        <taxon>Teleostei</taxon>
        <taxon>Albuliformes</taxon>
        <taxon>Albulidae</taxon>
        <taxon>Albula</taxon>
    </lineage>
</organism>
<evidence type="ECO:0000313" key="1">
    <source>
        <dbReference type="EMBL" id="KAI1884383.1"/>
    </source>
</evidence>
<dbReference type="AlphaFoldDB" id="A0A8T3CH54"/>
<sequence length="82" mass="9126">MGYSRKPEEFKPSFSSFLDFESRSQTCPLPTPPLPVSNHMRASHAAEQPAVFSLHLGCTAEPREEKFLIGKQIALKVPSIQV</sequence>
<keyword evidence="2" id="KW-1185">Reference proteome</keyword>
<name>A0A8T3CH54_9TELE</name>
<proteinExistence type="predicted"/>
<dbReference type="EMBL" id="JAERUA010000022">
    <property type="protein sequence ID" value="KAI1884383.1"/>
    <property type="molecule type" value="Genomic_DNA"/>
</dbReference>
<accession>A0A8T3CH54</accession>
<evidence type="ECO:0000313" key="2">
    <source>
        <dbReference type="Proteomes" id="UP000829720"/>
    </source>
</evidence>
<reference evidence="1" key="1">
    <citation type="submission" date="2021-01" db="EMBL/GenBank/DDBJ databases">
        <authorList>
            <person name="Zahm M."/>
            <person name="Roques C."/>
            <person name="Cabau C."/>
            <person name="Klopp C."/>
            <person name="Donnadieu C."/>
            <person name="Jouanno E."/>
            <person name="Lampietro C."/>
            <person name="Louis A."/>
            <person name="Herpin A."/>
            <person name="Echchiki A."/>
            <person name="Berthelot C."/>
            <person name="Parey E."/>
            <person name="Roest-Crollius H."/>
            <person name="Braasch I."/>
            <person name="Postlethwait J."/>
            <person name="Bobe J."/>
            <person name="Montfort J."/>
            <person name="Bouchez O."/>
            <person name="Begum T."/>
            <person name="Mejri S."/>
            <person name="Adams A."/>
            <person name="Chen W.-J."/>
            <person name="Guiguen Y."/>
        </authorList>
    </citation>
    <scope>NUCLEOTIDE SEQUENCE</scope>
    <source>
        <tissue evidence="1">Blood</tissue>
    </source>
</reference>
<gene>
    <name evidence="1" type="ORF">AGOR_G00225840</name>
</gene>
<protein>
    <submittedName>
        <fullName evidence="1">Uncharacterized protein</fullName>
    </submittedName>
</protein>